<organism evidence="7 8">
    <name type="scientific">Gemmiger gallinarum</name>
    <dbReference type="NCBI Taxonomy" id="2779354"/>
    <lineage>
        <taxon>Bacteria</taxon>
        <taxon>Bacillati</taxon>
        <taxon>Bacillota</taxon>
        <taxon>Clostridia</taxon>
        <taxon>Eubacteriales</taxon>
        <taxon>Gemmiger</taxon>
    </lineage>
</organism>
<dbReference type="EMBL" id="JADCKC010000004">
    <property type="protein sequence ID" value="MBE5038727.1"/>
    <property type="molecule type" value="Genomic_DNA"/>
</dbReference>
<evidence type="ECO:0000313" key="7">
    <source>
        <dbReference type="EMBL" id="MBE5038727.1"/>
    </source>
</evidence>
<protein>
    <submittedName>
        <fullName evidence="7">ATP-dependent Clp protease ATP-binding subunit</fullName>
    </submittedName>
</protein>
<evidence type="ECO:0000256" key="2">
    <source>
        <dbReference type="ARBA" id="ARBA00022840"/>
    </source>
</evidence>
<evidence type="ECO:0000256" key="4">
    <source>
        <dbReference type="SAM" id="MobiDB-lite"/>
    </source>
</evidence>
<keyword evidence="1" id="KW-0547">Nucleotide-binding</keyword>
<keyword evidence="7" id="KW-0378">Hydrolase</keyword>
<dbReference type="Pfam" id="PF07724">
    <property type="entry name" value="AAA_2"/>
    <property type="match status" value="1"/>
</dbReference>
<feature type="region of interest" description="Disordered" evidence="4">
    <location>
        <begin position="79"/>
        <end position="121"/>
    </location>
</feature>
<feature type="domain" description="Clp ATPase C-terminal" evidence="6">
    <location>
        <begin position="668"/>
        <end position="759"/>
    </location>
</feature>
<feature type="domain" description="AAA+ ATPase" evidence="5">
    <location>
        <begin position="497"/>
        <end position="669"/>
    </location>
</feature>
<dbReference type="Pfam" id="PF10431">
    <property type="entry name" value="ClpB_D2-small"/>
    <property type="match status" value="1"/>
</dbReference>
<keyword evidence="7" id="KW-0645">Protease</keyword>
<feature type="compositionally biased region" description="Low complexity" evidence="4">
    <location>
        <begin position="87"/>
        <end position="100"/>
    </location>
</feature>
<keyword evidence="8" id="KW-1185">Reference proteome</keyword>
<dbReference type="InterPro" id="IPR050130">
    <property type="entry name" value="ClpA_ClpB"/>
</dbReference>
<dbReference type="InterPro" id="IPR003959">
    <property type="entry name" value="ATPase_AAA_core"/>
</dbReference>
<dbReference type="CDD" id="cd19499">
    <property type="entry name" value="RecA-like_ClpB_Hsp104-like"/>
    <property type="match status" value="1"/>
</dbReference>
<dbReference type="PANTHER" id="PTHR11638">
    <property type="entry name" value="ATP-DEPENDENT CLP PROTEASE"/>
    <property type="match status" value="1"/>
</dbReference>
<dbReference type="PRINTS" id="PR00300">
    <property type="entry name" value="CLPPROTEASEA"/>
</dbReference>
<dbReference type="RefSeq" id="WP_193503177.1">
    <property type="nucleotide sequence ID" value="NZ_JADCKC010000004.1"/>
</dbReference>
<gene>
    <name evidence="7" type="ORF">INF35_13105</name>
</gene>
<dbReference type="InterPro" id="IPR027417">
    <property type="entry name" value="P-loop_NTPase"/>
</dbReference>
<keyword evidence="3" id="KW-0143">Chaperone</keyword>
<keyword evidence="2 7" id="KW-0067">ATP-binding</keyword>
<dbReference type="InterPro" id="IPR041546">
    <property type="entry name" value="ClpA/ClpB_AAA_lid"/>
</dbReference>
<comment type="caution">
    <text evidence="7">The sequence shown here is derived from an EMBL/GenBank/DDBJ whole genome shotgun (WGS) entry which is preliminary data.</text>
</comment>
<dbReference type="GO" id="GO:0006508">
    <property type="term" value="P:proteolysis"/>
    <property type="evidence" value="ECO:0007669"/>
    <property type="project" value="UniProtKB-KW"/>
</dbReference>
<dbReference type="InterPro" id="IPR001270">
    <property type="entry name" value="ClpA/B"/>
</dbReference>
<feature type="compositionally biased region" description="Basic and acidic residues" evidence="4">
    <location>
        <begin position="107"/>
        <end position="121"/>
    </location>
</feature>
<dbReference type="Pfam" id="PF00004">
    <property type="entry name" value="AAA"/>
    <property type="match status" value="1"/>
</dbReference>
<dbReference type="Proteomes" id="UP000768567">
    <property type="component" value="Unassembled WGS sequence"/>
</dbReference>
<reference evidence="7 8" key="1">
    <citation type="submission" date="2020-10" db="EMBL/GenBank/DDBJ databases">
        <title>ChiBAC.</title>
        <authorList>
            <person name="Zenner C."/>
            <person name="Hitch T.C.A."/>
            <person name="Clavel T."/>
        </authorList>
    </citation>
    <scope>NUCLEOTIDE SEQUENCE [LARGE SCALE GENOMIC DNA]</scope>
    <source>
        <strain evidence="7 8">DSM 109015</strain>
    </source>
</reference>
<sequence>MLCVRCKKRTAVVFVQRMENGKPIQEGYCLTCAREMHIQPVDDLMKRFGVSDQDLENMEERMTSFLEEAAQNGAMMPAEDGGEPEEFVPGGSPVFPFGPGAQAAQNGEDKKSDKHGRDKKQERKFLNNYCENLTQKARDGRIDHIVGRDREIYRTIQILCRRQKNNPCLIGEAGVGKTAIAEGIAQRIVEGKVPARLADKEIYLLDLTALVAGTQFRGQFEQRVKGLISEVRRAGNIILFIDELHNLVGVGDSEGAMNAANIMKPALSRGQIQVIGATTFTEYRKYIEKDQALERRFQPVKVDEPSIADSIEVLKGVRVYYEKHHCVRVPDAVAASIVRLAERYITDRFLPDKAIDLLDEACACCNLRHPEITEFLNAQKQVTALEAQEHDLENPEDGKAIDYEALAKVKTELARVREKLPALQLRTADIAVSMDDVAQVVELWTGIPAVKIKESEYGRLLGLEDALKAHIIGQDEAVHKVAQAVKRSRADLSGRHRPASFIFVGPTGVGKTELVKQLANQLFDTVDPLISIDMSEYMEKYAVSRLIGSPPGYVGYDEAGQLTEKVRRHPYSVVLFDEIEKAHPDVMNILLQILDEGKINDAQGRTVDFSNTVICMTSNAGSTDRSGETGFNKTAEQISANKSMKALQEFLRPEFLGRVDEIITFRPLEQADLERIAALMLDEYKPGMEAHGIHLEYTPEALTALVNETSTKFGARELRRTIRKEVEDPVAQALIESRLGQGVSPDTVVLEAEDGKPVLRLPQ</sequence>
<accession>A0ABR9R763</accession>
<dbReference type="SMART" id="SM00382">
    <property type="entry name" value="AAA"/>
    <property type="match status" value="2"/>
</dbReference>
<dbReference type="SUPFAM" id="SSF52540">
    <property type="entry name" value="P-loop containing nucleoside triphosphate hydrolases"/>
    <property type="match status" value="2"/>
</dbReference>
<dbReference type="GO" id="GO:0008233">
    <property type="term" value="F:peptidase activity"/>
    <property type="evidence" value="ECO:0007669"/>
    <property type="project" value="UniProtKB-KW"/>
</dbReference>
<dbReference type="Gene3D" id="1.10.8.60">
    <property type="match status" value="2"/>
</dbReference>
<dbReference type="InterPro" id="IPR003593">
    <property type="entry name" value="AAA+_ATPase"/>
</dbReference>
<dbReference type="GO" id="GO:0005524">
    <property type="term" value="F:ATP binding"/>
    <property type="evidence" value="ECO:0007669"/>
    <property type="project" value="UniProtKB-KW"/>
</dbReference>
<dbReference type="CDD" id="cd00009">
    <property type="entry name" value="AAA"/>
    <property type="match status" value="1"/>
</dbReference>
<evidence type="ECO:0000313" key="8">
    <source>
        <dbReference type="Proteomes" id="UP000768567"/>
    </source>
</evidence>
<evidence type="ECO:0000256" key="3">
    <source>
        <dbReference type="ARBA" id="ARBA00023186"/>
    </source>
</evidence>
<dbReference type="SMART" id="SM01086">
    <property type="entry name" value="ClpB_D2-small"/>
    <property type="match status" value="1"/>
</dbReference>
<feature type="domain" description="AAA+ ATPase" evidence="5">
    <location>
        <begin position="163"/>
        <end position="303"/>
    </location>
</feature>
<dbReference type="PANTHER" id="PTHR11638:SF175">
    <property type="entry name" value="ATP-DEPENDENT CLP PROTEASE, ATP-BINDING SUBUNIT CLPC"/>
    <property type="match status" value="1"/>
</dbReference>
<proteinExistence type="predicted"/>
<name>A0ABR9R763_9FIRM</name>
<dbReference type="Gene3D" id="3.40.50.300">
    <property type="entry name" value="P-loop containing nucleotide triphosphate hydrolases"/>
    <property type="match status" value="2"/>
</dbReference>
<evidence type="ECO:0000256" key="1">
    <source>
        <dbReference type="ARBA" id="ARBA00022741"/>
    </source>
</evidence>
<evidence type="ECO:0000259" key="5">
    <source>
        <dbReference type="SMART" id="SM00382"/>
    </source>
</evidence>
<evidence type="ECO:0000259" key="6">
    <source>
        <dbReference type="SMART" id="SM01086"/>
    </source>
</evidence>
<dbReference type="InterPro" id="IPR019489">
    <property type="entry name" value="Clp_ATPase_C"/>
</dbReference>
<dbReference type="Gene3D" id="4.10.860.10">
    <property type="entry name" value="UVR domain"/>
    <property type="match status" value="1"/>
</dbReference>
<dbReference type="Pfam" id="PF17871">
    <property type="entry name" value="AAA_lid_9"/>
    <property type="match status" value="1"/>
</dbReference>